<evidence type="ECO:0000256" key="6">
    <source>
        <dbReference type="ARBA" id="ARBA00023295"/>
    </source>
</evidence>
<dbReference type="Gene3D" id="1.50.10.10">
    <property type="match status" value="1"/>
</dbReference>
<evidence type="ECO:0000313" key="9">
    <source>
        <dbReference type="Proteomes" id="UP000284605"/>
    </source>
</evidence>
<dbReference type="EC" id="3.2.1.4" evidence="3"/>
<dbReference type="GO" id="GO:0030245">
    <property type="term" value="P:cellulose catabolic process"/>
    <property type="evidence" value="ECO:0007669"/>
    <property type="project" value="UniProtKB-KW"/>
</dbReference>
<evidence type="ECO:0000256" key="2">
    <source>
        <dbReference type="ARBA" id="ARBA00009209"/>
    </source>
</evidence>
<dbReference type="SUPFAM" id="SSF48208">
    <property type="entry name" value="Six-hairpin glycosidases"/>
    <property type="match status" value="1"/>
</dbReference>
<dbReference type="EMBL" id="QYUK01000011">
    <property type="protein sequence ID" value="RJF89989.1"/>
    <property type="molecule type" value="Genomic_DNA"/>
</dbReference>
<sequence length="330" mass="35404">MTLWLGPRAMALDATTWGEAKARLVQADGRVVDADNGGISHSEGQGYAMVAAVAMDDRATFDLLWSWTAQHLARADRRLFSWKYDPAANPPVADPNNATDGDIMIAWALSRAAGQWSVPAYAAASAEIRASIHDNLVRRVAGRTVLLPGLDGFSDDNGVTLNLSYLIFPALKDFAKADPAGGWDVLISDGLALLLDARFGRFGLNPDWLRLGVDGSLAATATPPPRFGFDAVRIPLYLVWGGEGRAEMLAPFTQFWSGLNAQGKPLPGWVDLRNGQVADYPGPRGYVMVQLLALGTPAIATTDLPATDSYYSTMLSLLAALAAAEQGRYR</sequence>
<dbReference type="Pfam" id="PF01270">
    <property type="entry name" value="Glyco_hydro_8"/>
    <property type="match status" value="1"/>
</dbReference>
<accession>A0A418WJI5</accession>
<protein>
    <recommendedName>
        <fullName evidence="3">cellulase</fullName>
        <ecNumber evidence="3">3.2.1.4</ecNumber>
    </recommendedName>
</protein>
<organism evidence="8 9">
    <name type="scientific">Oleomonas cavernae</name>
    <dbReference type="NCBI Taxonomy" id="2320859"/>
    <lineage>
        <taxon>Bacteria</taxon>
        <taxon>Pseudomonadati</taxon>
        <taxon>Pseudomonadota</taxon>
        <taxon>Alphaproteobacteria</taxon>
        <taxon>Acetobacterales</taxon>
        <taxon>Acetobacteraceae</taxon>
        <taxon>Oleomonas</taxon>
    </lineage>
</organism>
<keyword evidence="7" id="KW-0624">Polysaccharide degradation</keyword>
<keyword evidence="7" id="KW-0119">Carbohydrate metabolism</keyword>
<proteinExistence type="inferred from homology"/>
<dbReference type="AlphaFoldDB" id="A0A418WJI5"/>
<keyword evidence="5" id="KW-0136">Cellulose degradation</keyword>
<reference evidence="8 9" key="1">
    <citation type="submission" date="2018-09" db="EMBL/GenBank/DDBJ databases">
        <authorList>
            <person name="Zhu H."/>
        </authorList>
    </citation>
    <scope>NUCLEOTIDE SEQUENCE [LARGE SCALE GENOMIC DNA]</scope>
    <source>
        <strain evidence="8 9">K1W22B-8</strain>
    </source>
</reference>
<dbReference type="InterPro" id="IPR012341">
    <property type="entry name" value="6hp_glycosidase-like_sf"/>
</dbReference>
<gene>
    <name evidence="8" type="ORF">D3874_13655</name>
</gene>
<dbReference type="OrthoDB" id="9766708at2"/>
<dbReference type="PRINTS" id="PR00735">
    <property type="entry name" value="GLHYDRLASE8"/>
</dbReference>
<keyword evidence="6" id="KW-0326">Glycosidase</keyword>
<comment type="catalytic activity">
    <reaction evidence="1">
        <text>Endohydrolysis of (1-&gt;4)-beta-D-glucosidic linkages in cellulose, lichenin and cereal beta-D-glucans.</text>
        <dbReference type="EC" id="3.2.1.4"/>
    </reaction>
</comment>
<comment type="similarity">
    <text evidence="2">Belongs to the glycosyl hydrolase 8 (cellulase D) family.</text>
</comment>
<dbReference type="InterPro" id="IPR008928">
    <property type="entry name" value="6-hairpin_glycosidase_sf"/>
</dbReference>
<keyword evidence="4" id="KW-0378">Hydrolase</keyword>
<name>A0A418WJI5_9PROT</name>
<evidence type="ECO:0000313" key="8">
    <source>
        <dbReference type="EMBL" id="RJF89989.1"/>
    </source>
</evidence>
<evidence type="ECO:0000256" key="1">
    <source>
        <dbReference type="ARBA" id="ARBA00000966"/>
    </source>
</evidence>
<dbReference type="Proteomes" id="UP000284605">
    <property type="component" value="Unassembled WGS sequence"/>
</dbReference>
<dbReference type="GO" id="GO:0008810">
    <property type="term" value="F:cellulase activity"/>
    <property type="evidence" value="ECO:0007669"/>
    <property type="project" value="UniProtKB-EC"/>
</dbReference>
<dbReference type="InterPro" id="IPR002037">
    <property type="entry name" value="Glyco_hydro_8"/>
</dbReference>
<evidence type="ECO:0000256" key="7">
    <source>
        <dbReference type="ARBA" id="ARBA00023326"/>
    </source>
</evidence>
<evidence type="ECO:0000256" key="3">
    <source>
        <dbReference type="ARBA" id="ARBA00012601"/>
    </source>
</evidence>
<comment type="caution">
    <text evidence="8">The sequence shown here is derived from an EMBL/GenBank/DDBJ whole genome shotgun (WGS) entry which is preliminary data.</text>
</comment>
<evidence type="ECO:0000256" key="5">
    <source>
        <dbReference type="ARBA" id="ARBA00023001"/>
    </source>
</evidence>
<keyword evidence="9" id="KW-1185">Reference proteome</keyword>
<evidence type="ECO:0000256" key="4">
    <source>
        <dbReference type="ARBA" id="ARBA00022801"/>
    </source>
</evidence>